<sequence>MSYHTTANWPCRHLQSQINLLHGVVHVFIAREDATLPSSQLRRHPSTIKAYVTHSLTWGLGATESAYRRIFISPARTVWKNECSAESEQVTAMYGVRSMDYNSLSTTSYKYIARQGNMARRLEEPSFEASHTRNVHLYDNEGQILGDVFQNGSLTHRRFYNFCSRFLVFPPENAQWRIFALNHDGSAGNQIAADATNLAPGRYIILGPDGTPVPVSLSAEPYPRRVLSRTADSKLTPKLRQRAYFRQVVRSRDRDCMISGMRNPLADLGRYTGLEVAHIFPQARVIEWRQRGFQQLVTDNSAAYLIGTSKIHSPQNGILLSSVVHALFDNFSLSINPDDGYLITSFMPDTLGIDGRILDPRCRNDADINRVNDHLLRWHFHTAVVANMRGVATEPPWEMDFPDGDMMGEILETPDAALRMETELFHRLGSGENAFDEGIQAESSQNICIIT</sequence>
<evidence type="ECO:0000313" key="3">
    <source>
        <dbReference type="Proteomes" id="UP000054565"/>
    </source>
</evidence>
<reference evidence="3" key="1">
    <citation type="journal article" date="2010" name="Genome Res.">
        <title>Population genomic sequencing of Coccidioides fungi reveals recent hybridization and transposon control.</title>
        <authorList>
            <person name="Neafsey D.E."/>
            <person name="Barker B.M."/>
            <person name="Sharpton T.J."/>
            <person name="Stajich J.E."/>
            <person name="Park D.J."/>
            <person name="Whiston E."/>
            <person name="Hung C.-Y."/>
            <person name="McMahan C."/>
            <person name="White J."/>
            <person name="Sykes S."/>
            <person name="Heiman D."/>
            <person name="Young S."/>
            <person name="Zeng Q."/>
            <person name="Abouelleil A."/>
            <person name="Aftuck L."/>
            <person name="Bessette D."/>
            <person name="Brown A."/>
            <person name="FitzGerald M."/>
            <person name="Lui A."/>
            <person name="Macdonald J.P."/>
            <person name="Priest M."/>
            <person name="Orbach M.J."/>
            <person name="Galgiani J.N."/>
            <person name="Kirkland T.N."/>
            <person name="Cole G.T."/>
            <person name="Birren B.W."/>
            <person name="Henn M.R."/>
            <person name="Taylor J.W."/>
            <person name="Rounsley S.D."/>
        </authorList>
    </citation>
    <scope>NUCLEOTIDE SEQUENCE [LARGE SCALE GENOMIC DNA]</scope>
    <source>
        <strain evidence="3">RMSCC 2394</strain>
    </source>
</reference>
<evidence type="ECO:0000313" key="2">
    <source>
        <dbReference type="EMBL" id="KMP05803.1"/>
    </source>
</evidence>
<dbReference type="OrthoDB" id="2142759at2759"/>
<organism evidence="2 3">
    <name type="scientific">Coccidioides immitis RMSCC 2394</name>
    <dbReference type="NCBI Taxonomy" id="404692"/>
    <lineage>
        <taxon>Eukaryota</taxon>
        <taxon>Fungi</taxon>
        <taxon>Dikarya</taxon>
        <taxon>Ascomycota</taxon>
        <taxon>Pezizomycotina</taxon>
        <taxon>Eurotiomycetes</taxon>
        <taxon>Eurotiomycetidae</taxon>
        <taxon>Onygenales</taxon>
        <taxon>Onygenaceae</taxon>
        <taxon>Coccidioides</taxon>
    </lineage>
</organism>
<dbReference type="EMBL" id="DS028095">
    <property type="protein sequence ID" value="KMP05803.1"/>
    <property type="molecule type" value="Genomic_DNA"/>
</dbReference>
<proteinExistence type="predicted"/>
<accession>A0A0J6YFR2</accession>
<dbReference type="Pfam" id="PF13391">
    <property type="entry name" value="HNH_2"/>
    <property type="match status" value="1"/>
</dbReference>
<gene>
    <name evidence="2" type="ORF">CIRG_05485</name>
</gene>
<protein>
    <recommendedName>
        <fullName evidence="1">HNH nuclease domain-containing protein</fullName>
    </recommendedName>
</protein>
<name>A0A0J6YFR2_COCIT</name>
<dbReference type="Proteomes" id="UP000054565">
    <property type="component" value="Unassembled WGS sequence"/>
</dbReference>
<dbReference type="STRING" id="404692.A0A0J6YFR2"/>
<dbReference type="AlphaFoldDB" id="A0A0J6YFR2"/>
<evidence type="ECO:0000259" key="1">
    <source>
        <dbReference type="Pfam" id="PF13391"/>
    </source>
</evidence>
<dbReference type="InterPro" id="IPR003615">
    <property type="entry name" value="HNH_nuc"/>
</dbReference>
<feature type="domain" description="HNH nuclease" evidence="1">
    <location>
        <begin position="256"/>
        <end position="336"/>
    </location>
</feature>